<accession>A0A3E2BKG1</accession>
<dbReference type="AlphaFoldDB" id="A0A3E2BKG1"/>
<evidence type="ECO:0000313" key="2">
    <source>
        <dbReference type="EMBL" id="RFT15127.1"/>
    </source>
</evidence>
<evidence type="ECO:0000259" key="1">
    <source>
        <dbReference type="Pfam" id="PF00578"/>
    </source>
</evidence>
<organism evidence="2 3">
    <name type="scientific">Candidatus Saccharicenans subterraneus</name>
    <dbReference type="NCBI Taxonomy" id="2508984"/>
    <lineage>
        <taxon>Bacteria</taxon>
        <taxon>Candidatus Aminicenantota</taxon>
        <taxon>Candidatus Aminicenantia</taxon>
        <taxon>Candidatus Aminicenantales</taxon>
        <taxon>Candidatus Saccharicenantaceae</taxon>
        <taxon>Candidatus Saccharicenans</taxon>
    </lineage>
</organism>
<dbReference type="Proteomes" id="UP000257323">
    <property type="component" value="Unassembled WGS sequence"/>
</dbReference>
<dbReference type="InterPro" id="IPR036249">
    <property type="entry name" value="Thioredoxin-like_sf"/>
</dbReference>
<dbReference type="SUPFAM" id="SSF52833">
    <property type="entry name" value="Thioredoxin-like"/>
    <property type="match status" value="1"/>
</dbReference>
<comment type="caution">
    <text evidence="2">The sequence shown here is derived from an EMBL/GenBank/DDBJ whole genome shotgun (WGS) entry which is preliminary data.</text>
</comment>
<gene>
    <name evidence="2" type="ORF">OP8BY_0591</name>
</gene>
<dbReference type="Pfam" id="PF00578">
    <property type="entry name" value="AhpC-TSA"/>
    <property type="match status" value="1"/>
</dbReference>
<sequence length="163" mass="18825">MKKAVVILPVLILLLIIFWPEVLLPSADLQTRGPAIFSSLEEVTGYREGPLVLVFISLTCHVCWEELFEMKDFVDGMALPVTLVGVSAENRERLVQFIRRYSFSYPVIEDRNKTLFRRFRVRLEPFVVILDSSGEVFHLDDPALDFETRRELNKKKILEVAAK</sequence>
<proteinExistence type="predicted"/>
<feature type="domain" description="Alkyl hydroperoxide reductase subunit C/ Thiol specific antioxidant" evidence="1">
    <location>
        <begin position="45"/>
        <end position="136"/>
    </location>
</feature>
<dbReference type="InterPro" id="IPR000866">
    <property type="entry name" value="AhpC/TSA"/>
</dbReference>
<protein>
    <recommendedName>
        <fullName evidence="1">Alkyl hydroperoxide reductase subunit C/ Thiol specific antioxidant domain-containing protein</fullName>
    </recommendedName>
</protein>
<dbReference type="GO" id="GO:0016491">
    <property type="term" value="F:oxidoreductase activity"/>
    <property type="evidence" value="ECO:0007669"/>
    <property type="project" value="InterPro"/>
</dbReference>
<name>A0A3E2BKG1_9BACT</name>
<dbReference type="GO" id="GO:0016209">
    <property type="term" value="F:antioxidant activity"/>
    <property type="evidence" value="ECO:0007669"/>
    <property type="project" value="InterPro"/>
</dbReference>
<dbReference type="EMBL" id="QUAH01000012">
    <property type="protein sequence ID" value="RFT15127.1"/>
    <property type="molecule type" value="Genomic_DNA"/>
</dbReference>
<evidence type="ECO:0000313" key="3">
    <source>
        <dbReference type="Proteomes" id="UP000257323"/>
    </source>
</evidence>
<reference evidence="2 3" key="1">
    <citation type="submission" date="2018-08" db="EMBL/GenBank/DDBJ databases">
        <title>Genome analysis of the thermophilic bacterium of the candidate phylum Aminicenantes from deep subsurface aquifer revealed its physiology and ecological role.</title>
        <authorList>
            <person name="Kadnikov V.V."/>
            <person name="Mardanov A.V."/>
            <person name="Beletsky A.V."/>
            <person name="Karnachuk O.V."/>
            <person name="Ravin N.V."/>
        </authorList>
    </citation>
    <scope>NUCLEOTIDE SEQUENCE [LARGE SCALE GENOMIC DNA]</scope>
    <source>
        <strain evidence="2">BY38</strain>
    </source>
</reference>
<dbReference type="Gene3D" id="3.40.30.10">
    <property type="entry name" value="Glutaredoxin"/>
    <property type="match status" value="1"/>
</dbReference>